<organism evidence="2 3">
    <name type="scientific">Kistimonas scapharcae</name>
    <dbReference type="NCBI Taxonomy" id="1036133"/>
    <lineage>
        <taxon>Bacteria</taxon>
        <taxon>Pseudomonadati</taxon>
        <taxon>Pseudomonadota</taxon>
        <taxon>Gammaproteobacteria</taxon>
        <taxon>Oceanospirillales</taxon>
        <taxon>Endozoicomonadaceae</taxon>
        <taxon>Kistimonas</taxon>
    </lineage>
</organism>
<gene>
    <name evidence="2" type="ORF">GCM10023116_20350</name>
</gene>
<protein>
    <submittedName>
        <fullName evidence="2">Permease</fullName>
    </submittedName>
</protein>
<reference evidence="3" key="1">
    <citation type="journal article" date="2019" name="Int. J. Syst. Evol. Microbiol.">
        <title>The Global Catalogue of Microorganisms (GCM) 10K type strain sequencing project: providing services to taxonomists for standard genome sequencing and annotation.</title>
        <authorList>
            <consortium name="The Broad Institute Genomics Platform"/>
            <consortium name="The Broad Institute Genome Sequencing Center for Infectious Disease"/>
            <person name="Wu L."/>
            <person name="Ma J."/>
        </authorList>
    </citation>
    <scope>NUCLEOTIDE SEQUENCE [LARGE SCALE GENOMIC DNA]</scope>
    <source>
        <strain evidence="3">JCM 17805</strain>
    </source>
</reference>
<keyword evidence="3" id="KW-1185">Reference proteome</keyword>
<evidence type="ECO:0000259" key="1">
    <source>
        <dbReference type="Pfam" id="PF07819"/>
    </source>
</evidence>
<feature type="domain" description="GPI inositol-deacylase PGAP1-like alpha/beta" evidence="1">
    <location>
        <begin position="151"/>
        <end position="275"/>
    </location>
</feature>
<dbReference type="Proteomes" id="UP001500604">
    <property type="component" value="Unassembled WGS sequence"/>
</dbReference>
<dbReference type="RefSeq" id="WP_345195744.1">
    <property type="nucleotide sequence ID" value="NZ_BAABFL010000294.1"/>
</dbReference>
<name>A0ABP8V2Z2_9GAMM</name>
<dbReference type="SUPFAM" id="SSF53474">
    <property type="entry name" value="alpha/beta-Hydrolases"/>
    <property type="match status" value="1"/>
</dbReference>
<sequence>MPIPVTGKPRKHFYASDLRGLASLATEATTGVTRIVEGVHQSVWRTLGAPSGRMPDMTRGLTGGVYQSVYGITRLVGGCVDAALAKLEPYLDTPDDTQEGTLQRDAVLAALNGVMGDRLVAGHHPFASPMSLRYQGIMLENQVMPKEAGVTGKILLLVHGLCMNDQQWRVPPGADGVDQGEALAAALGYTPVYLRYNSGLHTSVNGRELSSRLEQLVAHWPKPIEELTIVGYSMGGLVARSACYYGQQAAMRWPDHLKNMVFLGTPHHGAPLEKVGNWLGAILGITPYTAPFARLVRLRSAGITDLRHGHVRDEDWEGRDRFQGSHDPREEVSLPEGVACHSVAATTAARRSVLVDRLIGDGLVPLHSALGMCDRDDKCLTFDAASQFTAYSTNHMALLHSDEVSQQLVRWLAPE</sequence>
<dbReference type="Pfam" id="PF07819">
    <property type="entry name" value="PGAP1"/>
    <property type="match status" value="1"/>
</dbReference>
<evidence type="ECO:0000313" key="2">
    <source>
        <dbReference type="EMBL" id="GAA4649754.1"/>
    </source>
</evidence>
<dbReference type="InterPro" id="IPR029058">
    <property type="entry name" value="AB_hydrolase_fold"/>
</dbReference>
<dbReference type="InterPro" id="IPR012908">
    <property type="entry name" value="PGAP1-ab_dom-like"/>
</dbReference>
<evidence type="ECO:0000313" key="3">
    <source>
        <dbReference type="Proteomes" id="UP001500604"/>
    </source>
</evidence>
<dbReference type="Gene3D" id="3.40.50.1820">
    <property type="entry name" value="alpha/beta hydrolase"/>
    <property type="match status" value="1"/>
</dbReference>
<comment type="caution">
    <text evidence="2">The sequence shown here is derived from an EMBL/GenBank/DDBJ whole genome shotgun (WGS) entry which is preliminary data.</text>
</comment>
<proteinExistence type="predicted"/>
<dbReference type="EMBL" id="BAABFL010000294">
    <property type="protein sequence ID" value="GAA4649754.1"/>
    <property type="molecule type" value="Genomic_DNA"/>
</dbReference>
<accession>A0ABP8V2Z2</accession>